<dbReference type="AlphaFoldDB" id="W1VFP1"/>
<dbReference type="PATRIC" id="fig|1403939.3.peg.1123"/>
<comment type="caution">
    <text evidence="1">The sequence shown here is derived from an EMBL/GenBank/DDBJ whole genome shotgun (WGS) entry which is preliminary data.</text>
</comment>
<reference evidence="1 2" key="1">
    <citation type="submission" date="2013-12" db="EMBL/GenBank/DDBJ databases">
        <title>A Varibaculum cambriense genome reconstructed from a premature infant gut community with otherwise low bacterial novelty that shifts toward anaerobic metabolism during the third week of life.</title>
        <authorList>
            <person name="Brown C.T."/>
            <person name="Sharon I."/>
            <person name="Thomas B.C."/>
            <person name="Castelle C.J."/>
            <person name="Morowitz M.J."/>
            <person name="Banfield J.F."/>
        </authorList>
    </citation>
    <scope>NUCLEOTIDE SEQUENCE [LARGE SCALE GENOMIC DNA]</scope>
    <source>
        <strain evidence="2">DORA_12</strain>
    </source>
</reference>
<protein>
    <submittedName>
        <fullName evidence="1">Uncharacterized protein</fullName>
    </submittedName>
</protein>
<name>W1VFP1_9ACTO</name>
<sequence>MSRARTATESVLAVTGLLLLSPVLLTCAAMAGLSLAWDEACARWRVRQARRWAARGWQR</sequence>
<evidence type="ECO:0000313" key="2">
    <source>
        <dbReference type="Proteomes" id="UP000018852"/>
    </source>
</evidence>
<proteinExistence type="predicted"/>
<dbReference type="EMBL" id="AZLV01000802">
    <property type="protein sequence ID" value="ETJ03695.1"/>
    <property type="molecule type" value="Genomic_DNA"/>
</dbReference>
<dbReference type="Proteomes" id="UP000018852">
    <property type="component" value="Unassembled WGS sequence"/>
</dbReference>
<evidence type="ECO:0000313" key="1">
    <source>
        <dbReference type="EMBL" id="ETJ03695.1"/>
    </source>
</evidence>
<gene>
    <name evidence="1" type="ORF">Q605_AUC00802G0002</name>
</gene>
<organism evidence="1 2">
    <name type="scientific">Actinomyces urogenitalis DORA_12</name>
    <dbReference type="NCBI Taxonomy" id="1403939"/>
    <lineage>
        <taxon>Bacteria</taxon>
        <taxon>Bacillati</taxon>
        <taxon>Actinomycetota</taxon>
        <taxon>Actinomycetes</taxon>
        <taxon>Actinomycetales</taxon>
        <taxon>Actinomycetaceae</taxon>
        <taxon>Actinomyces</taxon>
    </lineage>
</organism>
<accession>W1VFP1</accession>